<evidence type="ECO:0000313" key="1">
    <source>
        <dbReference type="EMBL" id="TMP83357.1"/>
    </source>
</evidence>
<reference evidence="1 2" key="1">
    <citation type="submission" date="2017-12" db="EMBL/GenBank/DDBJ databases">
        <authorList>
            <person name="Paulsen S."/>
            <person name="Gram L.K."/>
        </authorList>
    </citation>
    <scope>NUCLEOTIDE SEQUENCE [LARGE SCALE GENOMIC DNA]</scope>
    <source>
        <strain evidence="1 2">S1189</strain>
    </source>
</reference>
<evidence type="ECO:0000313" key="2">
    <source>
        <dbReference type="Proteomes" id="UP000307362"/>
    </source>
</evidence>
<reference evidence="2" key="2">
    <citation type="submission" date="2019-06" db="EMBL/GenBank/DDBJ databases">
        <title>Co-occurence of chitin degradation, pigmentation and bioactivity in marine Pseudoalteromonas.</title>
        <authorList>
            <person name="Sonnenschein E.C."/>
            <person name="Bech P.K."/>
        </authorList>
    </citation>
    <scope>NUCLEOTIDE SEQUENCE [LARGE SCALE GENOMIC DNA]</scope>
    <source>
        <strain evidence="2">S1189</strain>
    </source>
</reference>
<dbReference type="Proteomes" id="UP000307362">
    <property type="component" value="Unassembled WGS sequence"/>
</dbReference>
<gene>
    <name evidence="1" type="ORF">CWB73_02475</name>
</gene>
<comment type="caution">
    <text evidence="1">The sequence shown here is derived from an EMBL/GenBank/DDBJ whole genome shotgun (WGS) entry which is preliminary data.</text>
</comment>
<proteinExistence type="predicted"/>
<name>A0A5S3YZV8_9GAMM</name>
<protein>
    <submittedName>
        <fullName evidence="1">Uncharacterized protein</fullName>
    </submittedName>
</protein>
<accession>A0A5S3YZV8</accession>
<dbReference type="EMBL" id="PNCM01000007">
    <property type="protein sequence ID" value="TMP83357.1"/>
    <property type="molecule type" value="Genomic_DNA"/>
</dbReference>
<dbReference type="AlphaFoldDB" id="A0A5S3YZV8"/>
<sequence>MQKTKRYFQQRLYGAQDKTVFSLLVNNTALNKIMVHTGLTPNALYKKIDFIHRQCVRFIAKSEENMSNKLPSPIAIAMDKQDYVVNWTDSHSKKNVQLTGVTSVEAASGYVLASSVNYDPTISKGEVIARAGEVGDLNTDGCLRTFAYVRLLTYVCTILYIQ</sequence>
<organism evidence="1 2">
    <name type="scientific">Pseudoalteromonas phenolica</name>
    <dbReference type="NCBI Taxonomy" id="161398"/>
    <lineage>
        <taxon>Bacteria</taxon>
        <taxon>Pseudomonadati</taxon>
        <taxon>Pseudomonadota</taxon>
        <taxon>Gammaproteobacteria</taxon>
        <taxon>Alteromonadales</taxon>
        <taxon>Pseudoalteromonadaceae</taxon>
        <taxon>Pseudoalteromonas</taxon>
    </lineage>
</organism>